<evidence type="ECO:0000313" key="3">
    <source>
        <dbReference type="Proteomes" id="UP000323225"/>
    </source>
</evidence>
<comment type="caution">
    <text evidence="2">The sequence shown here is derived from an EMBL/GenBank/DDBJ whole genome shotgun (WGS) entry which is preliminary data.</text>
</comment>
<dbReference type="InterPro" id="IPR054105">
    <property type="entry name" value="WHD_NrtR"/>
</dbReference>
<dbReference type="InterPro" id="IPR015797">
    <property type="entry name" value="NUDIX_hydrolase-like_dom_sf"/>
</dbReference>
<reference evidence="2 3" key="1">
    <citation type="submission" date="2019-09" db="EMBL/GenBank/DDBJ databases">
        <authorList>
            <person name="Kritzky A."/>
            <person name="Schelkanova E.Y."/>
            <person name="Alkhova Z.V."/>
            <person name="Smirnova N.I."/>
        </authorList>
    </citation>
    <scope>NUCLEOTIDE SEQUENCE [LARGE SCALE GENOMIC DNA]</scope>
    <source>
        <strain evidence="2 3">M1526</strain>
    </source>
</reference>
<keyword evidence="2" id="KW-0378">Hydrolase</keyword>
<evidence type="ECO:0000259" key="1">
    <source>
        <dbReference type="Pfam" id="PF21906"/>
    </source>
</evidence>
<dbReference type="Proteomes" id="UP000323225">
    <property type="component" value="Unassembled WGS sequence"/>
</dbReference>
<dbReference type="EMBL" id="VUAA01000007">
    <property type="protein sequence ID" value="KAA1255231.1"/>
    <property type="molecule type" value="Genomic_DNA"/>
</dbReference>
<dbReference type="PANTHER" id="PTHR43736:SF4">
    <property type="entry name" value="SLR1690 PROTEIN"/>
    <property type="match status" value="1"/>
</dbReference>
<accession>A0A5Q6PK36</accession>
<dbReference type="PANTHER" id="PTHR43736">
    <property type="entry name" value="ADP-RIBOSE PYROPHOSPHATASE"/>
    <property type="match status" value="1"/>
</dbReference>
<dbReference type="CDD" id="cd18873">
    <property type="entry name" value="NUDIX_NadM_like"/>
    <property type="match status" value="1"/>
</dbReference>
<protein>
    <submittedName>
        <fullName evidence="2">NUDIX hydrolase</fullName>
    </submittedName>
</protein>
<organism evidence="2 3">
    <name type="scientific">Vibrio cholerae</name>
    <dbReference type="NCBI Taxonomy" id="666"/>
    <lineage>
        <taxon>Bacteria</taxon>
        <taxon>Pseudomonadati</taxon>
        <taxon>Pseudomonadota</taxon>
        <taxon>Gammaproteobacteria</taxon>
        <taxon>Vibrionales</taxon>
        <taxon>Vibrionaceae</taxon>
        <taxon>Vibrio</taxon>
    </lineage>
</organism>
<dbReference type="GO" id="GO:0016787">
    <property type="term" value="F:hydrolase activity"/>
    <property type="evidence" value="ECO:0007669"/>
    <property type="project" value="UniProtKB-KW"/>
</dbReference>
<proteinExistence type="predicted"/>
<feature type="domain" description="NrtR DNA-binding winged helix" evidence="1">
    <location>
        <begin position="166"/>
        <end position="223"/>
    </location>
</feature>
<dbReference type="Gene3D" id="3.90.79.10">
    <property type="entry name" value="Nucleoside Triphosphate Pyrophosphohydrolase"/>
    <property type="match status" value="1"/>
</dbReference>
<dbReference type="SUPFAM" id="SSF46785">
    <property type="entry name" value="Winged helix' DNA-binding domain"/>
    <property type="match status" value="1"/>
</dbReference>
<dbReference type="Gene3D" id="1.10.10.10">
    <property type="entry name" value="Winged helix-like DNA-binding domain superfamily/Winged helix DNA-binding domain"/>
    <property type="match status" value="1"/>
</dbReference>
<dbReference type="Pfam" id="PF21906">
    <property type="entry name" value="WHD_NrtR"/>
    <property type="match status" value="1"/>
</dbReference>
<name>A0A5Q6PK36_VIBCL</name>
<dbReference type="InterPro" id="IPR036390">
    <property type="entry name" value="WH_DNA-bd_sf"/>
</dbReference>
<sequence length="236" mass="26739">MTDKFDAYRPNVGVTAVPLILKDNKVQVLTYVRPDDAETFASKIALPNGFMNITKHATLEDAAMDALLEKTGAKVARLEQFHVFSGDYIDPTRRITLNVPFLAMHKINEISFVDGDDTPSINHAQWMPIEEALILTESDFAFNHYQVLSSAIEQIRKPGNEVRSAIDLLPVQFTIPELMEAYKSITGTDINENRLRKKIRDTNFIIDSGEKRRIKGIRPATLYTNNPKYVEPIVFN</sequence>
<evidence type="ECO:0000313" key="2">
    <source>
        <dbReference type="EMBL" id="KAA1255231.1"/>
    </source>
</evidence>
<dbReference type="AlphaFoldDB" id="A0A5Q6PK36"/>
<gene>
    <name evidence="2" type="ORF">F0M16_08420</name>
</gene>
<dbReference type="InterPro" id="IPR036388">
    <property type="entry name" value="WH-like_DNA-bd_sf"/>
</dbReference>
<dbReference type="SUPFAM" id="SSF55811">
    <property type="entry name" value="Nudix"/>
    <property type="match status" value="1"/>
</dbReference>